<gene>
    <name evidence="2" type="ORF">SAMN05216388_101740</name>
</gene>
<organism evidence="2 3">
    <name type="scientific">Halorientalis persicus</name>
    <dbReference type="NCBI Taxonomy" id="1367881"/>
    <lineage>
        <taxon>Archaea</taxon>
        <taxon>Methanobacteriati</taxon>
        <taxon>Methanobacteriota</taxon>
        <taxon>Stenosarchaea group</taxon>
        <taxon>Halobacteria</taxon>
        <taxon>Halobacteriales</taxon>
        <taxon>Haloarculaceae</taxon>
        <taxon>Halorientalis</taxon>
    </lineage>
</organism>
<evidence type="ECO:0000256" key="1">
    <source>
        <dbReference type="SAM" id="MobiDB-lite"/>
    </source>
</evidence>
<dbReference type="AlphaFoldDB" id="A0A1H8RV88"/>
<feature type="region of interest" description="Disordered" evidence="1">
    <location>
        <begin position="1"/>
        <end position="20"/>
    </location>
</feature>
<keyword evidence="3" id="KW-1185">Reference proteome</keyword>
<reference evidence="3" key="1">
    <citation type="submission" date="2016-10" db="EMBL/GenBank/DDBJ databases">
        <authorList>
            <person name="Varghese N."/>
            <person name="Submissions S."/>
        </authorList>
    </citation>
    <scope>NUCLEOTIDE SEQUENCE [LARGE SCALE GENOMIC DNA]</scope>
    <source>
        <strain evidence="3">IBRC-M 10043</strain>
    </source>
</reference>
<dbReference type="RefSeq" id="WP_092662030.1">
    <property type="nucleotide sequence ID" value="NZ_FOCX01000017.1"/>
</dbReference>
<protein>
    <submittedName>
        <fullName evidence="2">Uncharacterized protein</fullName>
    </submittedName>
</protein>
<evidence type="ECO:0000313" key="3">
    <source>
        <dbReference type="Proteomes" id="UP000198775"/>
    </source>
</evidence>
<dbReference type="Proteomes" id="UP000198775">
    <property type="component" value="Unassembled WGS sequence"/>
</dbReference>
<name>A0A1H8RV88_9EURY</name>
<sequence length="85" mass="9381">MSDAKETPDADEVPPPEADEDWVRVERGHAFIGMRVAITTDARTVEGPITAIWEYRGDPTRVEVEPDEGEPLNANPKSDHVEVLG</sequence>
<feature type="region of interest" description="Disordered" evidence="1">
    <location>
        <begin position="62"/>
        <end position="85"/>
    </location>
</feature>
<evidence type="ECO:0000313" key="2">
    <source>
        <dbReference type="EMBL" id="SEO70068.1"/>
    </source>
</evidence>
<dbReference type="EMBL" id="FOCX01000017">
    <property type="protein sequence ID" value="SEO70068.1"/>
    <property type="molecule type" value="Genomic_DNA"/>
</dbReference>
<accession>A0A1H8RV88</accession>
<proteinExistence type="predicted"/>
<feature type="compositionally biased region" description="Acidic residues" evidence="1">
    <location>
        <begin position="9"/>
        <end position="20"/>
    </location>
</feature>